<dbReference type="SUPFAM" id="SSF53167">
    <property type="entry name" value="Purine and uridine phosphorylases"/>
    <property type="match status" value="1"/>
</dbReference>
<feature type="binding site" evidence="3">
    <location>
        <position position="187"/>
    </location>
    <ligand>
        <name>substrate</name>
    </ligand>
</feature>
<comment type="function">
    <text evidence="3">Purine nucleoside phosphorylase which is highly specific for 6-oxopurine nucleosides. Cleaves guanosine or inosine to respective bases and sugar-1-phosphate molecules. Involved in purine salvage.</text>
</comment>
<comment type="miscellaneous">
    <text evidence="3">Although this enzyme belongs to the family of MTA phosphorylases based on sequence homology, it has been shown that conserved amino acid substitutions in the substrate binding pocket convert the substrate specificity of this enzyme from 6-aminopurines to 6-oxopurines.</text>
</comment>
<dbReference type="HAMAP" id="MF_01963">
    <property type="entry name" value="MTAP"/>
    <property type="match status" value="1"/>
</dbReference>
<comment type="caution">
    <text evidence="3">Lacks conserved residue(s) required for the propagation of feature annotation.</text>
</comment>
<dbReference type="GO" id="GO:0006166">
    <property type="term" value="P:purine ribonucleoside salvage"/>
    <property type="evidence" value="ECO:0007669"/>
    <property type="project" value="UniProtKB-UniRule"/>
</dbReference>
<protein>
    <recommendedName>
        <fullName evidence="3">Probable 6-oxopurine nucleoside phosphorylase</fullName>
        <ecNumber evidence="3">2.4.2.1</ecNumber>
    </recommendedName>
    <alternativeName>
        <fullName evidence="3">Purine nucleoside phosphorylase</fullName>
        <shortName evidence="3">PNP</shortName>
    </alternativeName>
</protein>
<dbReference type="AlphaFoldDB" id="A0A6F8VD21"/>
<dbReference type="PANTHER" id="PTHR42679">
    <property type="entry name" value="S-METHYL-5'-THIOADENOSINE PHOSPHORYLASE"/>
    <property type="match status" value="1"/>
</dbReference>
<feature type="binding site" evidence="3">
    <location>
        <position position="188"/>
    </location>
    <ligand>
        <name>phosphate</name>
        <dbReference type="ChEBI" id="CHEBI:43474"/>
    </ligand>
</feature>
<dbReference type="InterPro" id="IPR010044">
    <property type="entry name" value="MTAP"/>
</dbReference>
<keyword evidence="2 3" id="KW-0808">Transferase</keyword>
<dbReference type="NCBIfam" id="NF006599">
    <property type="entry name" value="PRK09136.1"/>
    <property type="match status" value="1"/>
</dbReference>
<feature type="binding site" evidence="3">
    <location>
        <begin position="211"/>
        <end position="213"/>
    </location>
    <ligand>
        <name>substrate</name>
    </ligand>
</feature>
<proteinExistence type="inferred from homology"/>
<dbReference type="GO" id="GO:0005829">
    <property type="term" value="C:cytosol"/>
    <property type="evidence" value="ECO:0007669"/>
    <property type="project" value="TreeGrafter"/>
</dbReference>
<dbReference type="Proteomes" id="UP000502260">
    <property type="component" value="Chromosome"/>
</dbReference>
<evidence type="ECO:0000256" key="3">
    <source>
        <dbReference type="HAMAP-Rule" id="MF_01963"/>
    </source>
</evidence>
<dbReference type="GO" id="GO:0017061">
    <property type="term" value="F:S-methyl-5-thioadenosine phosphorylase activity"/>
    <property type="evidence" value="ECO:0007669"/>
    <property type="project" value="InterPro"/>
</dbReference>
<dbReference type="EC" id="2.4.2.1" evidence="3"/>
<sequence>MLGIIGGSGLTQMSDLQDVRRKVVRTPFGDPSGALTFGRINGHEVVFLARHGHGHTIPPHEVNYRANLWALHSQGVKDVLSIATVGGIHADLPPGTIAIPDQIIDYTWGRKTTYHDCSALCGSRSVVHIDFTWPYCEDMRQLCIKACQDAGEKYIGSGVYAAVQGPRLETAAEINRLERDGATMVGMTGMPEASLAREIGLCYAALTVSANYAAGRGSSKDVIPYEEVEAVLKVAMQRVYGVIEHLVALRAD</sequence>
<feature type="binding site" evidence="3">
    <location>
        <begin position="50"/>
        <end position="51"/>
    </location>
    <ligand>
        <name>phosphate</name>
        <dbReference type="ChEBI" id="CHEBI:43474"/>
    </ligand>
</feature>
<comment type="subunit">
    <text evidence="3">Homohexamer. Dimer of a homotrimer.</text>
</comment>
<dbReference type="GO" id="GO:0019509">
    <property type="term" value="P:L-methionine salvage from methylthioadenosine"/>
    <property type="evidence" value="ECO:0007669"/>
    <property type="project" value="TreeGrafter"/>
</dbReference>
<comment type="pathway">
    <text evidence="3">Purine metabolism; purine nucleoside salvage.</text>
</comment>
<dbReference type="EMBL" id="AP022853">
    <property type="protein sequence ID" value="BCB27574.1"/>
    <property type="molecule type" value="Genomic_DNA"/>
</dbReference>
<evidence type="ECO:0000256" key="2">
    <source>
        <dbReference type="ARBA" id="ARBA00022679"/>
    </source>
</evidence>
<comment type="catalytic activity">
    <reaction evidence="3">
        <text>a purine D-ribonucleoside + phosphate = a purine nucleobase + alpha-D-ribose 1-phosphate</text>
        <dbReference type="Rhea" id="RHEA:19805"/>
        <dbReference type="ChEBI" id="CHEBI:26386"/>
        <dbReference type="ChEBI" id="CHEBI:43474"/>
        <dbReference type="ChEBI" id="CHEBI:57720"/>
        <dbReference type="ChEBI" id="CHEBI:142355"/>
        <dbReference type="EC" id="2.4.2.1"/>
    </reaction>
</comment>
<keyword evidence="3" id="KW-0660">Purine salvage</keyword>
<evidence type="ECO:0000313" key="5">
    <source>
        <dbReference type="EMBL" id="BCB27574.1"/>
    </source>
</evidence>
<dbReference type="Gene3D" id="3.40.50.1580">
    <property type="entry name" value="Nucleoside phosphorylase domain"/>
    <property type="match status" value="1"/>
</dbReference>
<organism evidence="5 6">
    <name type="scientific">Sulfurimicrobium lacus</name>
    <dbReference type="NCBI Taxonomy" id="2715678"/>
    <lineage>
        <taxon>Bacteria</taxon>
        <taxon>Pseudomonadati</taxon>
        <taxon>Pseudomonadota</taxon>
        <taxon>Betaproteobacteria</taxon>
        <taxon>Nitrosomonadales</taxon>
        <taxon>Sulfuricellaceae</taxon>
        <taxon>Sulfurimicrobium</taxon>
    </lineage>
</organism>
<feature type="domain" description="Nucleoside phosphorylase" evidence="4">
    <location>
        <begin position="2"/>
        <end position="247"/>
    </location>
</feature>
<dbReference type="CDD" id="cd09010">
    <property type="entry name" value="MTAP_SsMTAPII_like_MTIP"/>
    <property type="match status" value="1"/>
</dbReference>
<reference evidence="6" key="1">
    <citation type="submission" date="2020-03" db="EMBL/GenBank/DDBJ databases">
        <title>Complete genome sequence of sulfur-oxidizing bacterium skT11.</title>
        <authorList>
            <person name="Kanda M."/>
            <person name="Kojima H."/>
            <person name="Fukui M."/>
        </authorList>
    </citation>
    <scope>NUCLEOTIDE SEQUENCE [LARGE SCALE GENOMIC DNA]</scope>
    <source>
        <strain evidence="6">skT11</strain>
    </source>
</reference>
<dbReference type="InterPro" id="IPR000845">
    <property type="entry name" value="Nucleoside_phosphorylase_d"/>
</dbReference>
<dbReference type="UniPathway" id="UPA00606"/>
<accession>A0A6F8VD21</accession>
<feature type="binding site" evidence="3">
    <location>
        <position position="8"/>
    </location>
    <ligand>
        <name>phosphate</name>
        <dbReference type="ChEBI" id="CHEBI:43474"/>
    </ligand>
</feature>
<name>A0A6F8VD21_9PROT</name>
<evidence type="ECO:0000313" key="6">
    <source>
        <dbReference type="Proteomes" id="UP000502260"/>
    </source>
</evidence>
<gene>
    <name evidence="5" type="ORF">SKTS_24600</name>
</gene>
<keyword evidence="6" id="KW-1185">Reference proteome</keyword>
<dbReference type="Pfam" id="PF01048">
    <property type="entry name" value="PNP_UDP_1"/>
    <property type="match status" value="1"/>
</dbReference>
<feature type="site" description="Important for substrate specificity" evidence="3">
    <location>
        <position position="169"/>
    </location>
</feature>
<dbReference type="InterPro" id="IPR035994">
    <property type="entry name" value="Nucleoside_phosphorylase_sf"/>
</dbReference>
<comment type="similarity">
    <text evidence="3">Belongs to the PNP/MTAP phosphorylase family. MTAP subfamily.</text>
</comment>
<dbReference type="PANTHER" id="PTHR42679:SF2">
    <property type="entry name" value="S-METHYL-5'-THIOADENOSINE PHOSPHORYLASE"/>
    <property type="match status" value="1"/>
</dbReference>
<keyword evidence="1 3" id="KW-0328">Glycosyltransferase</keyword>
<evidence type="ECO:0000256" key="1">
    <source>
        <dbReference type="ARBA" id="ARBA00022676"/>
    </source>
</evidence>
<feature type="site" description="Important for substrate specificity" evidence="3">
    <location>
        <position position="225"/>
    </location>
</feature>
<dbReference type="RefSeq" id="WP_173065458.1">
    <property type="nucleotide sequence ID" value="NZ_AP022853.1"/>
</dbReference>
<evidence type="ECO:0000259" key="4">
    <source>
        <dbReference type="Pfam" id="PF01048"/>
    </source>
</evidence>
<dbReference type="KEGG" id="slac:SKTS_24600"/>